<organism evidence="3 4">
    <name type="scientific">Silvimonas amylolytica</name>
    <dbReference type="NCBI Taxonomy" id="449663"/>
    <lineage>
        <taxon>Bacteria</taxon>
        <taxon>Pseudomonadati</taxon>
        <taxon>Pseudomonadota</taxon>
        <taxon>Betaproteobacteria</taxon>
        <taxon>Neisseriales</taxon>
        <taxon>Chitinibacteraceae</taxon>
        <taxon>Silvimonas</taxon>
    </lineage>
</organism>
<evidence type="ECO:0000256" key="1">
    <source>
        <dbReference type="SAM" id="MobiDB-lite"/>
    </source>
</evidence>
<evidence type="ECO:0008006" key="5">
    <source>
        <dbReference type="Google" id="ProtNLM"/>
    </source>
</evidence>
<evidence type="ECO:0000313" key="3">
    <source>
        <dbReference type="EMBL" id="GGP25594.1"/>
    </source>
</evidence>
<feature type="transmembrane region" description="Helical" evidence="2">
    <location>
        <begin position="123"/>
        <end position="148"/>
    </location>
</feature>
<protein>
    <recommendedName>
        <fullName evidence="5">Metal-binding membrane protein</fullName>
    </recommendedName>
</protein>
<reference evidence="4" key="1">
    <citation type="journal article" date="2019" name="Int. J. Syst. Evol. Microbiol.">
        <title>The Global Catalogue of Microorganisms (GCM) 10K type strain sequencing project: providing services to taxonomists for standard genome sequencing and annotation.</title>
        <authorList>
            <consortium name="The Broad Institute Genomics Platform"/>
            <consortium name="The Broad Institute Genome Sequencing Center for Infectious Disease"/>
            <person name="Wu L."/>
            <person name="Ma J."/>
        </authorList>
    </citation>
    <scope>NUCLEOTIDE SEQUENCE [LARGE SCALE GENOMIC DNA]</scope>
    <source>
        <strain evidence="4">CGMCC 1.8860</strain>
    </source>
</reference>
<accession>A0ABQ2PJ34</accession>
<evidence type="ECO:0000256" key="2">
    <source>
        <dbReference type="SAM" id="Phobius"/>
    </source>
</evidence>
<dbReference type="Proteomes" id="UP000621859">
    <property type="component" value="Unassembled WGS sequence"/>
</dbReference>
<name>A0ABQ2PJ34_9NEIS</name>
<gene>
    <name evidence="3" type="ORF">GCM10010971_14130</name>
</gene>
<sequence>MTSTLQPERTVMQADGEHHTRPSASLTTRIAFFGTIALLCALAWGITARLETPMAAMSGMPMAGGWSMSMMWMRMPGQTWAGAVTAFMAMWLAMMAGMMLPVLAPALWQQHRTLAGSNGLRKVWLNLVTGSGYFLVWAIAGLLIWIIGRELADLAMQHPPLARHVPLLAGSMILVAGLAQFSPHKMKLLVRCHHSSCHTPCARNTRIAWWQGIRHGWSCNLCCANLTLVLLVCGMMDWTVMSGVTGAILMERWSVHAWSVRGIGVLLLGAGLWLVMHVGR</sequence>
<feature type="transmembrane region" description="Helical" evidence="2">
    <location>
        <begin position="160"/>
        <end position="181"/>
    </location>
</feature>
<feature type="transmembrane region" description="Helical" evidence="2">
    <location>
        <begin position="30"/>
        <end position="47"/>
    </location>
</feature>
<keyword evidence="2" id="KW-0472">Membrane</keyword>
<feature type="transmembrane region" description="Helical" evidence="2">
    <location>
        <begin position="217"/>
        <end position="238"/>
    </location>
</feature>
<keyword evidence="2" id="KW-0812">Transmembrane</keyword>
<comment type="caution">
    <text evidence="3">The sequence shown here is derived from an EMBL/GenBank/DDBJ whole genome shotgun (WGS) entry which is preliminary data.</text>
</comment>
<keyword evidence="4" id="KW-1185">Reference proteome</keyword>
<evidence type="ECO:0000313" key="4">
    <source>
        <dbReference type="Proteomes" id="UP000621859"/>
    </source>
</evidence>
<dbReference type="RefSeq" id="WP_188690997.1">
    <property type="nucleotide sequence ID" value="NZ_BMLY01000002.1"/>
</dbReference>
<dbReference type="Pfam" id="PF09948">
    <property type="entry name" value="PpoB2"/>
    <property type="match status" value="1"/>
</dbReference>
<feature type="region of interest" description="Disordered" evidence="1">
    <location>
        <begin position="1"/>
        <end position="20"/>
    </location>
</feature>
<proteinExistence type="predicted"/>
<keyword evidence="2" id="KW-1133">Transmembrane helix</keyword>
<feature type="transmembrane region" description="Helical" evidence="2">
    <location>
        <begin position="79"/>
        <end position="103"/>
    </location>
</feature>
<dbReference type="EMBL" id="BMLY01000002">
    <property type="protein sequence ID" value="GGP25594.1"/>
    <property type="molecule type" value="Genomic_DNA"/>
</dbReference>
<feature type="transmembrane region" description="Helical" evidence="2">
    <location>
        <begin position="258"/>
        <end position="276"/>
    </location>
</feature>
<dbReference type="InterPro" id="IPR018688">
    <property type="entry name" value="PpoB2-like"/>
</dbReference>